<feature type="transmembrane region" description="Helical" evidence="1">
    <location>
        <begin position="157"/>
        <end position="178"/>
    </location>
</feature>
<keyword evidence="1" id="KW-1133">Transmembrane helix</keyword>
<dbReference type="EMBL" id="CAJNOC010002563">
    <property type="protein sequence ID" value="CAF0940335.1"/>
    <property type="molecule type" value="Genomic_DNA"/>
</dbReference>
<dbReference type="AlphaFoldDB" id="A0A814CBP7"/>
<dbReference type="Proteomes" id="UP000663879">
    <property type="component" value="Unassembled WGS sequence"/>
</dbReference>
<comment type="caution">
    <text evidence="2">The sequence shown here is derived from an EMBL/GenBank/DDBJ whole genome shotgun (WGS) entry which is preliminary data.</text>
</comment>
<evidence type="ECO:0000256" key="1">
    <source>
        <dbReference type="SAM" id="Phobius"/>
    </source>
</evidence>
<feature type="transmembrane region" description="Helical" evidence="1">
    <location>
        <begin position="75"/>
        <end position="97"/>
    </location>
</feature>
<reference evidence="2" key="1">
    <citation type="submission" date="2021-02" db="EMBL/GenBank/DDBJ databases">
        <authorList>
            <person name="Nowell W R."/>
        </authorList>
    </citation>
    <scope>NUCLEOTIDE SEQUENCE</scope>
    <source>
        <strain evidence="2">Ploen Becks lab</strain>
    </source>
</reference>
<feature type="transmembrane region" description="Helical" evidence="1">
    <location>
        <begin position="340"/>
        <end position="357"/>
    </location>
</feature>
<feature type="transmembrane region" description="Helical" evidence="1">
    <location>
        <begin position="208"/>
        <end position="227"/>
    </location>
</feature>
<dbReference type="Gene3D" id="1.20.1070.10">
    <property type="entry name" value="Rhodopsin 7-helix transmembrane proteins"/>
    <property type="match status" value="1"/>
</dbReference>
<dbReference type="SUPFAM" id="SSF81321">
    <property type="entry name" value="Family A G protein-coupled receptor-like"/>
    <property type="match status" value="1"/>
</dbReference>
<name>A0A814CBP7_9BILA</name>
<gene>
    <name evidence="2" type="ORF">OXX778_LOCUS13393</name>
</gene>
<organism evidence="2 3">
    <name type="scientific">Brachionus calyciflorus</name>
    <dbReference type="NCBI Taxonomy" id="104777"/>
    <lineage>
        <taxon>Eukaryota</taxon>
        <taxon>Metazoa</taxon>
        <taxon>Spiralia</taxon>
        <taxon>Gnathifera</taxon>
        <taxon>Rotifera</taxon>
        <taxon>Eurotatoria</taxon>
        <taxon>Monogononta</taxon>
        <taxon>Pseudotrocha</taxon>
        <taxon>Ploima</taxon>
        <taxon>Brachionidae</taxon>
        <taxon>Brachionus</taxon>
    </lineage>
</organism>
<sequence length="398" mass="46892">MNDTFDLVSDITLYGDDFDLIWYKQILQLIQELIAPLLSFLGLFLRVICILIYLKPVKNSYNRILKTSYESINKALLFNSISQALLCLITIFLPVFYCMSRCINSSYFSHFYYKYMTIYGTATVEMITILANIVMCLNRYLIIFKYKTTFNLIKFRYICLLTILISSIVNLPYLYMVIIDYENDGYYLVPSNFSRSRIGIFFKNFIPVIRYIVLAVIFIVVNTLLLYHSIKYAKNRERVLLNQKNLNQKILVNMSKNSRTEKEPNDLIKSNNENLYKLDSSEWNLTRMSLFICLIYVIKVIFITVTFLNSKLNVINYSLVVALELVSAIMVQLTNLLEILSYFLFNLKVGIFVILYIRPSYQVFDNSIKNSIQRKIIFKSQNQDQNRRQHNRIIGQIF</sequence>
<keyword evidence="1" id="KW-0472">Membrane</keyword>
<evidence type="ECO:0000313" key="3">
    <source>
        <dbReference type="Proteomes" id="UP000663879"/>
    </source>
</evidence>
<feature type="transmembrane region" description="Helical" evidence="1">
    <location>
        <begin position="288"/>
        <end position="308"/>
    </location>
</feature>
<protein>
    <submittedName>
        <fullName evidence="2">Uncharacterized protein</fullName>
    </submittedName>
</protein>
<keyword evidence="3" id="KW-1185">Reference proteome</keyword>
<dbReference type="OrthoDB" id="10475660at2759"/>
<evidence type="ECO:0000313" key="2">
    <source>
        <dbReference type="EMBL" id="CAF0940335.1"/>
    </source>
</evidence>
<proteinExistence type="predicted"/>
<feature type="transmembrane region" description="Helical" evidence="1">
    <location>
        <begin position="33"/>
        <end position="54"/>
    </location>
</feature>
<keyword evidence="1" id="KW-0812">Transmembrane</keyword>
<feature type="transmembrane region" description="Helical" evidence="1">
    <location>
        <begin position="117"/>
        <end position="137"/>
    </location>
</feature>
<accession>A0A814CBP7</accession>